<dbReference type="GO" id="GO:0016042">
    <property type="term" value="P:lipid catabolic process"/>
    <property type="evidence" value="ECO:0007669"/>
    <property type="project" value="UniProtKB-KW"/>
</dbReference>
<evidence type="ECO:0008006" key="6">
    <source>
        <dbReference type="Google" id="ProtNLM"/>
    </source>
</evidence>
<protein>
    <recommendedName>
        <fullName evidence="6">SGNH hydrolase-type esterase domain-containing protein</fullName>
    </recommendedName>
</protein>
<dbReference type="InterPro" id="IPR036514">
    <property type="entry name" value="SGNH_hydro_sf"/>
</dbReference>
<keyword evidence="3" id="KW-0442">Lipid degradation</keyword>
<sequence>MVSAIDQFRQGAAKNSPNGAPKLFVFGDSYVDTGNWPRNVRGPWKVPYGKTFPGKPNGRASDGRVLTDHIASFLGIESPTPYQLRNTSKNTRQGLNFALGGSGIFPSWKNDTLTVQIDRFEQLLKENVYSRQCDLEYSSSVALVSSGSNDYSFYAAAKKGSKDKSTFVVLDLYNAMVSAIDQFRQGAANTKYKNPLQPCCSKIVDFICSAEGVCPNPKSSFFFDLTHPSDNGWNAIFSFLQCSLNKDLKGLPAFTKGLVKQLAADLQRINRLGVKKVVVATLPVIGCLPIHNPTKFVSELGEKTEHDDGKKSTFVVLDLYNAMVSAIDQFRKGAGNFSGHVFSTTICFLLLSSSIVTANTSTEPLQPCCSKLLISYAQRKECARIQVIFLFDLTHPSDNGWNAIFRFCNVLSTKI</sequence>
<dbReference type="SUPFAM" id="SSF52266">
    <property type="entry name" value="SGNH hydrolase"/>
    <property type="match status" value="1"/>
</dbReference>
<proteinExistence type="inferred from homology"/>
<dbReference type="Pfam" id="PF00657">
    <property type="entry name" value="Lipase_GDSL"/>
    <property type="match status" value="1"/>
</dbReference>
<accession>A0A6N2M3X3</accession>
<evidence type="ECO:0000256" key="2">
    <source>
        <dbReference type="ARBA" id="ARBA00022801"/>
    </source>
</evidence>
<dbReference type="AlphaFoldDB" id="A0A6N2M3X3"/>
<comment type="similarity">
    <text evidence="1">Belongs to the 'GDSL' lipolytic enzyme family.</text>
</comment>
<keyword evidence="4" id="KW-0443">Lipid metabolism</keyword>
<gene>
    <name evidence="5" type="ORF">SVIM_LOCUS303516</name>
</gene>
<dbReference type="EMBL" id="CAADRP010001663">
    <property type="protein sequence ID" value="VFU47321.1"/>
    <property type="molecule type" value="Genomic_DNA"/>
</dbReference>
<dbReference type="PANTHER" id="PTHR46020:SF4">
    <property type="entry name" value="OS04G0650200 PROTEIN"/>
    <property type="match status" value="1"/>
</dbReference>
<dbReference type="GO" id="GO:0016788">
    <property type="term" value="F:hydrolase activity, acting on ester bonds"/>
    <property type="evidence" value="ECO:0007669"/>
    <property type="project" value="InterPro"/>
</dbReference>
<evidence type="ECO:0000313" key="5">
    <source>
        <dbReference type="EMBL" id="VFU47321.1"/>
    </source>
</evidence>
<dbReference type="InterPro" id="IPR001087">
    <property type="entry name" value="GDSL"/>
</dbReference>
<organism evidence="5">
    <name type="scientific">Salix viminalis</name>
    <name type="common">Common osier</name>
    <name type="synonym">Basket willow</name>
    <dbReference type="NCBI Taxonomy" id="40686"/>
    <lineage>
        <taxon>Eukaryota</taxon>
        <taxon>Viridiplantae</taxon>
        <taxon>Streptophyta</taxon>
        <taxon>Embryophyta</taxon>
        <taxon>Tracheophyta</taxon>
        <taxon>Spermatophyta</taxon>
        <taxon>Magnoliopsida</taxon>
        <taxon>eudicotyledons</taxon>
        <taxon>Gunneridae</taxon>
        <taxon>Pentapetalae</taxon>
        <taxon>rosids</taxon>
        <taxon>fabids</taxon>
        <taxon>Malpighiales</taxon>
        <taxon>Salicaceae</taxon>
        <taxon>Saliceae</taxon>
        <taxon>Salix</taxon>
    </lineage>
</organism>
<evidence type="ECO:0000256" key="1">
    <source>
        <dbReference type="ARBA" id="ARBA00008668"/>
    </source>
</evidence>
<dbReference type="PANTHER" id="PTHR46020">
    <property type="entry name" value="OSJNBB0059K02.9 PROTEIN"/>
    <property type="match status" value="1"/>
</dbReference>
<reference evidence="5" key="1">
    <citation type="submission" date="2019-03" db="EMBL/GenBank/DDBJ databases">
        <authorList>
            <person name="Mank J."/>
            <person name="Almeida P."/>
        </authorList>
    </citation>
    <scope>NUCLEOTIDE SEQUENCE</scope>
    <source>
        <strain evidence="5">78183</strain>
    </source>
</reference>
<dbReference type="Gene3D" id="3.40.50.1110">
    <property type="entry name" value="SGNH hydrolase"/>
    <property type="match status" value="2"/>
</dbReference>
<keyword evidence="2" id="KW-0378">Hydrolase</keyword>
<evidence type="ECO:0000256" key="3">
    <source>
        <dbReference type="ARBA" id="ARBA00022963"/>
    </source>
</evidence>
<name>A0A6N2M3X3_SALVM</name>
<evidence type="ECO:0000256" key="4">
    <source>
        <dbReference type="ARBA" id="ARBA00023098"/>
    </source>
</evidence>